<keyword evidence="3" id="KW-1185">Reference proteome</keyword>
<dbReference type="Gene3D" id="1.10.340.70">
    <property type="match status" value="1"/>
</dbReference>
<dbReference type="AlphaFoldDB" id="A0A1R1PGM5"/>
<sequence>MGTRNPADALSRLTDESTTPVKETLDIFTLDFLYFTAITHYLQTYEYPRGADESFRTKLRNKAKKYTLHGDKLCRVIKGQVKEVLHEKNIEETIKLVHEESHLGIENTWIKVKEKYTGEGLYDVVKKVVNECFTCQRYKGGRTKKSLLNPIYSPKPFSIFGLDAVGPINPISESGNRFILTGIDYFTKWPVAAASYGVPSQIITDRGAGFVSDIAEQFYKHLAELLYGVQITTPSVWTPPPDADNVELAIRERIQAITSELPEMRNESVEHNAAAKAKDKATYNRHVKVMTFQKGDLVLKLTEQFQSKLEEIWEGPYRVDNVLSKGTYIITDDEGNRELIHGDMLKRF</sequence>
<dbReference type="GO" id="GO:0003676">
    <property type="term" value="F:nucleic acid binding"/>
    <property type="evidence" value="ECO:0007669"/>
    <property type="project" value="InterPro"/>
</dbReference>
<organism evidence="2 3">
    <name type="scientific">Zancudomyces culisetae</name>
    <name type="common">Gut fungus</name>
    <name type="synonym">Smittium culisetae</name>
    <dbReference type="NCBI Taxonomy" id="1213189"/>
    <lineage>
        <taxon>Eukaryota</taxon>
        <taxon>Fungi</taxon>
        <taxon>Fungi incertae sedis</taxon>
        <taxon>Zoopagomycota</taxon>
        <taxon>Kickxellomycotina</taxon>
        <taxon>Harpellomycetes</taxon>
        <taxon>Harpellales</taxon>
        <taxon>Legeriomycetaceae</taxon>
        <taxon>Zancudomyces</taxon>
    </lineage>
</organism>
<proteinExistence type="predicted"/>
<dbReference type="Proteomes" id="UP000188320">
    <property type="component" value="Unassembled WGS sequence"/>
</dbReference>
<evidence type="ECO:0000313" key="3">
    <source>
        <dbReference type="Proteomes" id="UP000188320"/>
    </source>
</evidence>
<dbReference type="InterPro" id="IPR036397">
    <property type="entry name" value="RNaseH_sf"/>
</dbReference>
<name>A0A1R1PGM5_ZANCU</name>
<dbReference type="InterPro" id="IPR050951">
    <property type="entry name" value="Retrovirus_Pol_polyprotein"/>
</dbReference>
<dbReference type="InterPro" id="IPR041588">
    <property type="entry name" value="Integrase_H2C2"/>
</dbReference>
<dbReference type="OrthoDB" id="5592268at2759"/>
<evidence type="ECO:0000313" key="2">
    <source>
        <dbReference type="EMBL" id="OMH80131.1"/>
    </source>
</evidence>
<protein>
    <submittedName>
        <fullName evidence="2">Pro-Pol polyprotein</fullName>
    </submittedName>
</protein>
<feature type="domain" description="Integrase zinc-binding" evidence="1">
    <location>
        <begin position="87"/>
        <end position="139"/>
    </location>
</feature>
<reference evidence="3" key="1">
    <citation type="submission" date="2017-01" db="EMBL/GenBank/DDBJ databases">
        <authorList>
            <person name="Wang Y."/>
            <person name="White M."/>
            <person name="Kvist S."/>
            <person name="Moncalvo J.-M."/>
        </authorList>
    </citation>
    <scope>NUCLEOTIDE SEQUENCE [LARGE SCALE GENOMIC DNA]</scope>
    <source>
        <strain evidence="3">COL-18-3</strain>
    </source>
</reference>
<dbReference type="PANTHER" id="PTHR37984">
    <property type="entry name" value="PROTEIN CBG26694"/>
    <property type="match status" value="1"/>
</dbReference>
<dbReference type="SUPFAM" id="SSF53098">
    <property type="entry name" value="Ribonuclease H-like"/>
    <property type="match status" value="1"/>
</dbReference>
<comment type="caution">
    <text evidence="2">The sequence shown here is derived from an EMBL/GenBank/DDBJ whole genome shotgun (WGS) entry which is preliminary data.</text>
</comment>
<dbReference type="InterPro" id="IPR012337">
    <property type="entry name" value="RNaseH-like_sf"/>
</dbReference>
<dbReference type="Gene3D" id="3.30.420.10">
    <property type="entry name" value="Ribonuclease H-like superfamily/Ribonuclease H"/>
    <property type="match status" value="1"/>
</dbReference>
<evidence type="ECO:0000259" key="1">
    <source>
        <dbReference type="Pfam" id="PF17921"/>
    </source>
</evidence>
<accession>A0A1R1PGM5</accession>
<feature type="non-terminal residue" evidence="2">
    <location>
        <position position="348"/>
    </location>
</feature>
<dbReference type="EMBL" id="LSSK01001303">
    <property type="protein sequence ID" value="OMH80131.1"/>
    <property type="molecule type" value="Genomic_DNA"/>
</dbReference>
<dbReference type="Pfam" id="PF17921">
    <property type="entry name" value="Integrase_H2C2"/>
    <property type="match status" value="1"/>
</dbReference>
<dbReference type="PANTHER" id="PTHR37984:SF5">
    <property type="entry name" value="PROTEIN NYNRIN-LIKE"/>
    <property type="match status" value="1"/>
</dbReference>
<gene>
    <name evidence="2" type="ORF">AX774_g6440</name>
</gene>